<dbReference type="RefSeq" id="WP_163567118.1">
    <property type="nucleotide sequence ID" value="NZ_BAAANY010000038.1"/>
</dbReference>
<gene>
    <name evidence="1" type="ORF">GCM10009765_71810</name>
</gene>
<keyword evidence="2" id="KW-1185">Reference proteome</keyword>
<accession>A0ABP4UYN2</accession>
<name>A0ABP4UYN2_9ACTN</name>
<evidence type="ECO:0000313" key="1">
    <source>
        <dbReference type="EMBL" id="GAA1712341.1"/>
    </source>
</evidence>
<protein>
    <submittedName>
        <fullName evidence="1">Uncharacterized protein</fullName>
    </submittedName>
</protein>
<dbReference type="EMBL" id="BAAANY010000038">
    <property type="protein sequence ID" value="GAA1712341.1"/>
    <property type="molecule type" value="Genomic_DNA"/>
</dbReference>
<dbReference type="Proteomes" id="UP001500618">
    <property type="component" value="Unassembled WGS sequence"/>
</dbReference>
<proteinExistence type="predicted"/>
<sequence>MPDAAIRLGDDLPELSATLTDETNTPVDLDGATVALYLRGATVAYDESSFTAEKTGDPGAVRYEWADDGLPTDGGLYFGRWRVTYGSGQHESFPNCGNGFVVEVS</sequence>
<organism evidence="1 2">
    <name type="scientific">Fodinicola feengrottensis</name>
    <dbReference type="NCBI Taxonomy" id="435914"/>
    <lineage>
        <taxon>Bacteria</taxon>
        <taxon>Bacillati</taxon>
        <taxon>Actinomycetota</taxon>
        <taxon>Actinomycetes</taxon>
        <taxon>Mycobacteriales</taxon>
        <taxon>Fodinicola</taxon>
    </lineage>
</organism>
<reference evidence="2" key="1">
    <citation type="journal article" date="2019" name="Int. J. Syst. Evol. Microbiol.">
        <title>The Global Catalogue of Microorganisms (GCM) 10K type strain sequencing project: providing services to taxonomists for standard genome sequencing and annotation.</title>
        <authorList>
            <consortium name="The Broad Institute Genomics Platform"/>
            <consortium name="The Broad Institute Genome Sequencing Center for Infectious Disease"/>
            <person name="Wu L."/>
            <person name="Ma J."/>
        </authorList>
    </citation>
    <scope>NUCLEOTIDE SEQUENCE [LARGE SCALE GENOMIC DNA]</scope>
    <source>
        <strain evidence="2">JCM 14718</strain>
    </source>
</reference>
<evidence type="ECO:0000313" key="2">
    <source>
        <dbReference type="Proteomes" id="UP001500618"/>
    </source>
</evidence>
<comment type="caution">
    <text evidence="1">The sequence shown here is derived from an EMBL/GenBank/DDBJ whole genome shotgun (WGS) entry which is preliminary data.</text>
</comment>